<reference evidence="2 3" key="2">
    <citation type="journal article" date="2022" name="Arch. Microbiol.">
        <title>Rhodococcus pseudokoreensis sp. nov. isolated from the rhizosphere of young M26 apple rootstocks.</title>
        <authorList>
            <person name="Kampfer P."/>
            <person name="Glaeser S.P."/>
            <person name="Blom J."/>
            <person name="Wolf J."/>
            <person name="Benning S."/>
            <person name="Schloter M."/>
            <person name="Neumann-Schaal M."/>
        </authorList>
    </citation>
    <scope>NUCLEOTIDE SEQUENCE [LARGE SCALE GENOMIC DNA]</scope>
    <source>
        <strain evidence="2 3">R79</strain>
    </source>
</reference>
<keyword evidence="1" id="KW-1133">Transmembrane helix</keyword>
<feature type="transmembrane region" description="Helical" evidence="1">
    <location>
        <begin position="95"/>
        <end position="118"/>
    </location>
</feature>
<proteinExistence type="predicted"/>
<keyword evidence="3" id="KW-1185">Reference proteome</keyword>
<dbReference type="EMBL" id="CP070619">
    <property type="protein sequence ID" value="QSE89388.1"/>
    <property type="molecule type" value="Genomic_DNA"/>
</dbReference>
<evidence type="ECO:0000313" key="3">
    <source>
        <dbReference type="Proteomes" id="UP000662986"/>
    </source>
</evidence>
<feature type="transmembrane region" description="Helical" evidence="1">
    <location>
        <begin position="20"/>
        <end position="53"/>
    </location>
</feature>
<name>A0A974W312_9NOCA</name>
<organism evidence="2 3">
    <name type="scientific">Rhodococcus pseudokoreensis</name>
    <dbReference type="NCBI Taxonomy" id="2811421"/>
    <lineage>
        <taxon>Bacteria</taxon>
        <taxon>Bacillati</taxon>
        <taxon>Actinomycetota</taxon>
        <taxon>Actinomycetes</taxon>
        <taxon>Mycobacteriales</taxon>
        <taxon>Nocardiaceae</taxon>
        <taxon>Rhodococcus</taxon>
    </lineage>
</organism>
<reference evidence="2 3" key="1">
    <citation type="journal article" date="2021" name="Microbiol. Resour. Announc.">
        <title>Complete Genome Sequences of Two Rhodococcus sp. Strains with Large and Linear Chromosomes, Isolated from Apple Rhizosphere.</title>
        <authorList>
            <person name="Benning S."/>
            <person name="Brugnone N."/>
            <person name="Siani R."/>
            <person name="Kublik S."/>
            <person name="Schloter M."/>
            <person name="Rad V."/>
        </authorList>
    </citation>
    <scope>NUCLEOTIDE SEQUENCE [LARGE SCALE GENOMIC DNA]</scope>
    <source>
        <strain evidence="2 3">R79</strain>
    </source>
</reference>
<keyword evidence="1" id="KW-0472">Membrane</keyword>
<dbReference type="RefSeq" id="WP_206005809.1">
    <property type="nucleotide sequence ID" value="NZ_CP070619.1"/>
</dbReference>
<accession>A0A974W312</accession>
<keyword evidence="1" id="KW-0812">Transmembrane</keyword>
<dbReference type="Proteomes" id="UP000662986">
    <property type="component" value="Chromosome"/>
</dbReference>
<evidence type="ECO:0000313" key="2">
    <source>
        <dbReference type="EMBL" id="QSE89388.1"/>
    </source>
</evidence>
<protein>
    <submittedName>
        <fullName evidence="2">Uncharacterized protein</fullName>
    </submittedName>
</protein>
<evidence type="ECO:0000256" key="1">
    <source>
        <dbReference type="SAM" id="Phobius"/>
    </source>
</evidence>
<sequence length="133" mass="13699">MEAHDVPDRLIPPHWSPAQVICAAFAAAATAAGLLVAVAGATVAGLGLVVTGLLTFAVIPVQRVVGPYLVVSGVIELQISLLGRSDAQPFWSHDHLTAATIAYGVAGIAAVAVGCGFCRIASSRYRRSFFGDQ</sequence>
<gene>
    <name evidence="2" type="ORF">JWS13_12535</name>
</gene>